<evidence type="ECO:0000313" key="4">
    <source>
        <dbReference type="Proteomes" id="UP000319852"/>
    </source>
</evidence>
<accession>A0A517MXN1</accession>
<feature type="domain" description="Ice-binding protein C-terminal" evidence="2">
    <location>
        <begin position="225"/>
        <end position="247"/>
    </location>
</feature>
<name>A0A517MXN1_9BACT</name>
<dbReference type="Pfam" id="PF07589">
    <property type="entry name" value="PEP-CTERM"/>
    <property type="match status" value="1"/>
</dbReference>
<proteinExistence type="predicted"/>
<reference evidence="3 4" key="1">
    <citation type="submission" date="2019-02" db="EMBL/GenBank/DDBJ databases">
        <title>Deep-cultivation of Planctomycetes and their phenomic and genomic characterization uncovers novel biology.</title>
        <authorList>
            <person name="Wiegand S."/>
            <person name="Jogler M."/>
            <person name="Boedeker C."/>
            <person name="Pinto D."/>
            <person name="Vollmers J."/>
            <person name="Rivas-Marin E."/>
            <person name="Kohn T."/>
            <person name="Peeters S.H."/>
            <person name="Heuer A."/>
            <person name="Rast P."/>
            <person name="Oberbeckmann S."/>
            <person name="Bunk B."/>
            <person name="Jeske O."/>
            <person name="Meyerdierks A."/>
            <person name="Storesund J.E."/>
            <person name="Kallscheuer N."/>
            <person name="Luecker S."/>
            <person name="Lage O.M."/>
            <person name="Pohl T."/>
            <person name="Merkel B.J."/>
            <person name="Hornburger P."/>
            <person name="Mueller R.-W."/>
            <person name="Bruemmer F."/>
            <person name="Labrenz M."/>
            <person name="Spormann A.M."/>
            <person name="Op den Camp H."/>
            <person name="Overmann J."/>
            <person name="Amann R."/>
            <person name="Jetten M.S.M."/>
            <person name="Mascher T."/>
            <person name="Medema M.H."/>
            <person name="Devos D.P."/>
            <person name="Kaster A.-K."/>
            <person name="Ovreas L."/>
            <person name="Rohde M."/>
            <person name="Galperin M.Y."/>
            <person name="Jogler C."/>
        </authorList>
    </citation>
    <scope>NUCLEOTIDE SEQUENCE [LARGE SCALE GENOMIC DNA]</scope>
    <source>
        <strain evidence="3 4">HG15A2</strain>
    </source>
</reference>
<dbReference type="Gene3D" id="2.60.120.260">
    <property type="entry name" value="Galactose-binding domain-like"/>
    <property type="match status" value="1"/>
</dbReference>
<evidence type="ECO:0000256" key="1">
    <source>
        <dbReference type="SAM" id="SignalP"/>
    </source>
</evidence>
<dbReference type="EMBL" id="CP036263">
    <property type="protein sequence ID" value="QDS99577.1"/>
    <property type="molecule type" value="Genomic_DNA"/>
</dbReference>
<gene>
    <name evidence="3" type="ORF">HG15A2_29020</name>
</gene>
<evidence type="ECO:0000259" key="2">
    <source>
        <dbReference type="Pfam" id="PF07589"/>
    </source>
</evidence>
<feature type="chain" id="PRO_5021696699" description="Ice-binding protein C-terminal domain-containing protein" evidence="1">
    <location>
        <begin position="36"/>
        <end position="249"/>
    </location>
</feature>
<organism evidence="3 4">
    <name type="scientific">Adhaeretor mobilis</name>
    <dbReference type="NCBI Taxonomy" id="1930276"/>
    <lineage>
        <taxon>Bacteria</taxon>
        <taxon>Pseudomonadati</taxon>
        <taxon>Planctomycetota</taxon>
        <taxon>Planctomycetia</taxon>
        <taxon>Pirellulales</taxon>
        <taxon>Lacipirellulaceae</taxon>
        <taxon>Adhaeretor</taxon>
    </lineage>
</organism>
<dbReference type="NCBIfam" id="TIGR02595">
    <property type="entry name" value="PEP_CTERM"/>
    <property type="match status" value="1"/>
</dbReference>
<keyword evidence="1" id="KW-0732">Signal</keyword>
<dbReference type="InterPro" id="IPR013424">
    <property type="entry name" value="Ice-binding_C"/>
</dbReference>
<keyword evidence="4" id="KW-1185">Reference proteome</keyword>
<dbReference type="Proteomes" id="UP000319852">
    <property type="component" value="Chromosome"/>
</dbReference>
<protein>
    <recommendedName>
        <fullName evidence="2">Ice-binding protein C-terminal domain-containing protein</fullName>
    </recommendedName>
</protein>
<dbReference type="RefSeq" id="WP_145060775.1">
    <property type="nucleotide sequence ID" value="NZ_CP036263.1"/>
</dbReference>
<dbReference type="KEGG" id="amob:HG15A2_29020"/>
<dbReference type="AlphaFoldDB" id="A0A517MXN1"/>
<evidence type="ECO:0000313" key="3">
    <source>
        <dbReference type="EMBL" id="QDS99577.1"/>
    </source>
</evidence>
<feature type="signal peptide" evidence="1">
    <location>
        <begin position="1"/>
        <end position="35"/>
    </location>
</feature>
<sequence length="249" mass="26675" precursor="true">MSMNFTLNKELSPRALLASVLALSLLAFAGSSANASILVNGSFEADGVAPGGVQAPASWKLAGQDRIKQFDLDINPQDGDWQMQLQNNRSELYQTVTVPVGGLDYTLSGWIANRDNGNHHMPGMGDTHVDTIPVQLELLSGTYTSPNEGVTGQSDPVPAFTGTIFASTTAASPDFDAPRGTYVNWTRTYDALPAGDYTVWMTNGWRGGSNRSEQGMFDNFSFGVIPEPASLALFGLGAFGCLCIRRRIS</sequence>